<evidence type="ECO:0000256" key="12">
    <source>
        <dbReference type="ARBA" id="ARBA00065026"/>
    </source>
</evidence>
<keyword evidence="2 15" id="KW-0812">Transmembrane</keyword>
<feature type="transmembrane region" description="Helical" evidence="15">
    <location>
        <begin position="321"/>
        <end position="343"/>
    </location>
</feature>
<proteinExistence type="predicted"/>
<keyword evidence="8" id="KW-0675">Receptor</keyword>
<dbReference type="PANTHER" id="PTHR19890">
    <property type="entry name" value="FIBROBLAST GROWTH FACTOR RECEPTOR"/>
    <property type="match status" value="1"/>
</dbReference>
<evidence type="ECO:0000256" key="5">
    <source>
        <dbReference type="ARBA" id="ARBA00022989"/>
    </source>
</evidence>
<evidence type="ECO:0000256" key="7">
    <source>
        <dbReference type="ARBA" id="ARBA00023157"/>
    </source>
</evidence>
<evidence type="ECO:0000313" key="17">
    <source>
        <dbReference type="EMBL" id="KAF5913812.1"/>
    </source>
</evidence>
<dbReference type="InterPro" id="IPR003598">
    <property type="entry name" value="Ig_sub2"/>
</dbReference>
<keyword evidence="7" id="KW-1015">Disulfide bond</keyword>
<keyword evidence="3" id="KW-0732">Signal</keyword>
<dbReference type="SMART" id="SM00409">
    <property type="entry name" value="IG"/>
    <property type="match status" value="3"/>
</dbReference>
<protein>
    <recommendedName>
        <fullName evidence="13">Fibroblast growth factor receptor-like 1</fullName>
    </recommendedName>
</protein>
<dbReference type="EMBL" id="JACDTQ010003540">
    <property type="protein sequence ID" value="KAF5913812.1"/>
    <property type="molecule type" value="Genomic_DNA"/>
</dbReference>
<dbReference type="FunFam" id="2.60.40.10:FF:000246">
    <property type="entry name" value="Fibroblast growth factor receptor like 1"/>
    <property type="match status" value="1"/>
</dbReference>
<feature type="transmembrane region" description="Helical" evidence="15">
    <location>
        <begin position="363"/>
        <end position="386"/>
    </location>
</feature>
<keyword evidence="18" id="KW-1185">Reference proteome</keyword>
<reference evidence="17 18" key="1">
    <citation type="journal article" date="2020" name="Mol. Biol. Evol.">
        <title>Interspecific Gene Flow and the Evolution of Specialization in Black and White Rhinoceros.</title>
        <authorList>
            <person name="Moodley Y."/>
            <person name="Westbury M.V."/>
            <person name="Russo I.M."/>
            <person name="Gopalakrishnan S."/>
            <person name="Rakotoarivelo A."/>
            <person name="Olsen R.A."/>
            <person name="Prost S."/>
            <person name="Tunstall T."/>
            <person name="Ryder O.A."/>
            <person name="Dalen L."/>
            <person name="Bruford M.W."/>
        </authorList>
    </citation>
    <scope>NUCLEOTIDE SEQUENCE [LARGE SCALE GENOMIC DNA]</scope>
    <source>
        <strain evidence="17">SBR-YM</strain>
        <tissue evidence="17">Skin</tissue>
    </source>
</reference>
<evidence type="ECO:0000256" key="8">
    <source>
        <dbReference type="ARBA" id="ARBA00023170"/>
    </source>
</evidence>
<dbReference type="InterPro" id="IPR013783">
    <property type="entry name" value="Ig-like_fold"/>
</dbReference>
<evidence type="ECO:0000256" key="3">
    <source>
        <dbReference type="ARBA" id="ARBA00022729"/>
    </source>
</evidence>
<comment type="subunit">
    <text evidence="12">Interacts with FGF2 with a low affinity.</text>
</comment>
<dbReference type="Pfam" id="PF07679">
    <property type="entry name" value="I-set"/>
    <property type="match status" value="2"/>
</dbReference>
<evidence type="ECO:0000256" key="11">
    <source>
        <dbReference type="ARBA" id="ARBA00053149"/>
    </source>
</evidence>
<dbReference type="InterPro" id="IPR007110">
    <property type="entry name" value="Ig-like_dom"/>
</dbReference>
<accession>A0A7J7EDE9</accession>
<feature type="compositionally biased region" description="Basic residues" evidence="14">
    <location>
        <begin position="485"/>
        <end position="494"/>
    </location>
</feature>
<keyword evidence="5 15" id="KW-1133">Transmembrane helix</keyword>
<dbReference type="InterPro" id="IPR013098">
    <property type="entry name" value="Ig_I-set"/>
</dbReference>
<sequence>MADKVVPRQVARLGRTVRLQCPVEGDPPPLTMWTKDGRTIHGGWSRFRVLPQGLKVKEVEREDAGAYVCKATNGFGSLSVNYTLIVMVGPLGPSLGCGMGILRVSPHRHFKGEDDQAVGPAFPAPADLCAPAARPRFTQPSKMRRRVIARPVGSSVRLKCVASGHPRPDITWMKDDQALTRPEASEHRRKKWTLSLKNLRPEDSGRYTCRVSNSAGAINATYKVDVIQRTRSKPVLTGTHPVNTTVDFGGTTSFQCKVRSDVKPVIQWLKRVEYGAEGRYNSTIDVGGQKFVVLPTGDVWSRPDGSYLNKLLITRARQDDAGMYICLGANTMGYSFRSAFLTVLPDPKPPGPPMAPSSSSTSLPWPVVIGIPAGAVFILGTVLLWLCQAKKKPCAPTPAPLVPAHRPPAPVRDRGGDKDLSAPAALGTTPGMGLCDELGPPVAAQHLLGPGSAAGPKLYPKLYTDVHTHTHTHSHTHSHVEGKVHQHQHIHYQC</sequence>
<feature type="domain" description="Ig-like" evidence="16">
    <location>
        <begin position="135"/>
        <end position="225"/>
    </location>
</feature>
<evidence type="ECO:0000256" key="6">
    <source>
        <dbReference type="ARBA" id="ARBA00023136"/>
    </source>
</evidence>
<dbReference type="GO" id="GO:0005007">
    <property type="term" value="F:fibroblast growth factor receptor activity"/>
    <property type="evidence" value="ECO:0007669"/>
    <property type="project" value="TreeGrafter"/>
</dbReference>
<dbReference type="SUPFAM" id="SSF48726">
    <property type="entry name" value="Immunoglobulin"/>
    <property type="match status" value="3"/>
</dbReference>
<evidence type="ECO:0000313" key="18">
    <source>
        <dbReference type="Proteomes" id="UP000551758"/>
    </source>
</evidence>
<dbReference type="AlphaFoldDB" id="A0A7J7EDE9"/>
<dbReference type="PROSITE" id="PS50835">
    <property type="entry name" value="IG_LIKE"/>
    <property type="match status" value="3"/>
</dbReference>
<gene>
    <name evidence="17" type="ORF">HPG69_014836</name>
</gene>
<evidence type="ECO:0000256" key="1">
    <source>
        <dbReference type="ARBA" id="ARBA00004167"/>
    </source>
</evidence>
<dbReference type="FunFam" id="2.60.40.10:FF:000593">
    <property type="entry name" value="Fibroblast growth factor receptor-like 1"/>
    <property type="match status" value="1"/>
</dbReference>
<dbReference type="InterPro" id="IPR003599">
    <property type="entry name" value="Ig_sub"/>
</dbReference>
<evidence type="ECO:0000256" key="14">
    <source>
        <dbReference type="SAM" id="MobiDB-lite"/>
    </source>
</evidence>
<dbReference type="GO" id="GO:0005886">
    <property type="term" value="C:plasma membrane"/>
    <property type="evidence" value="ECO:0007669"/>
    <property type="project" value="TreeGrafter"/>
</dbReference>
<keyword evidence="6 15" id="KW-0472">Membrane</keyword>
<name>A0A7J7EDE9_DICBM</name>
<evidence type="ECO:0000256" key="15">
    <source>
        <dbReference type="SAM" id="Phobius"/>
    </source>
</evidence>
<evidence type="ECO:0000259" key="16">
    <source>
        <dbReference type="PROSITE" id="PS50835"/>
    </source>
</evidence>
<dbReference type="PANTHER" id="PTHR19890:SF10">
    <property type="entry name" value="FIBROBLAST GROWTH FACTOR RECEPTOR-LIKE 1"/>
    <property type="match status" value="1"/>
</dbReference>
<dbReference type="FunFam" id="2.60.40.10:FF:000016">
    <property type="entry name" value="Fibroblast growth factor receptor"/>
    <property type="match status" value="1"/>
</dbReference>
<evidence type="ECO:0000256" key="13">
    <source>
        <dbReference type="ARBA" id="ARBA00074412"/>
    </source>
</evidence>
<dbReference type="CDD" id="cd05856">
    <property type="entry name" value="IgI_2_FGFRL1-like"/>
    <property type="match status" value="1"/>
</dbReference>
<dbReference type="SMART" id="SM00408">
    <property type="entry name" value="IGc2"/>
    <property type="match status" value="3"/>
</dbReference>
<dbReference type="InterPro" id="IPR036179">
    <property type="entry name" value="Ig-like_dom_sf"/>
</dbReference>
<feature type="domain" description="Ig-like" evidence="16">
    <location>
        <begin position="234"/>
        <end position="342"/>
    </location>
</feature>
<evidence type="ECO:0000256" key="10">
    <source>
        <dbReference type="ARBA" id="ARBA00023319"/>
    </source>
</evidence>
<evidence type="ECO:0000256" key="2">
    <source>
        <dbReference type="ARBA" id="ARBA00022692"/>
    </source>
</evidence>
<comment type="function">
    <text evidence="11">Has a negative effect on cell proliferation.</text>
</comment>
<dbReference type="InterPro" id="IPR052615">
    <property type="entry name" value="FGFRL"/>
</dbReference>
<evidence type="ECO:0000256" key="9">
    <source>
        <dbReference type="ARBA" id="ARBA00023180"/>
    </source>
</evidence>
<comment type="caution">
    <text evidence="17">The sequence shown here is derived from an EMBL/GenBank/DDBJ whole genome shotgun (WGS) entry which is preliminary data.</text>
</comment>
<feature type="region of interest" description="Disordered" evidence="14">
    <location>
        <begin position="472"/>
        <end position="494"/>
    </location>
</feature>
<dbReference type="Gene3D" id="2.60.40.10">
    <property type="entry name" value="Immunoglobulins"/>
    <property type="match status" value="3"/>
</dbReference>
<dbReference type="Proteomes" id="UP000551758">
    <property type="component" value="Unassembled WGS sequence"/>
</dbReference>
<keyword evidence="4" id="KW-0677">Repeat</keyword>
<feature type="domain" description="Ig-like" evidence="16">
    <location>
        <begin position="1"/>
        <end position="85"/>
    </location>
</feature>
<organism evidence="17 18">
    <name type="scientific">Diceros bicornis minor</name>
    <name type="common">South-central black rhinoceros</name>
    <dbReference type="NCBI Taxonomy" id="77932"/>
    <lineage>
        <taxon>Eukaryota</taxon>
        <taxon>Metazoa</taxon>
        <taxon>Chordata</taxon>
        <taxon>Craniata</taxon>
        <taxon>Vertebrata</taxon>
        <taxon>Euteleostomi</taxon>
        <taxon>Mammalia</taxon>
        <taxon>Eutheria</taxon>
        <taxon>Laurasiatheria</taxon>
        <taxon>Perissodactyla</taxon>
        <taxon>Rhinocerotidae</taxon>
        <taxon>Diceros</taxon>
    </lineage>
</organism>
<comment type="subcellular location">
    <subcellularLocation>
        <location evidence="1">Membrane</location>
        <topology evidence="1">Single-pass membrane protein</topology>
    </subcellularLocation>
</comment>
<dbReference type="GO" id="GO:0017134">
    <property type="term" value="F:fibroblast growth factor binding"/>
    <property type="evidence" value="ECO:0007669"/>
    <property type="project" value="TreeGrafter"/>
</dbReference>
<keyword evidence="10" id="KW-0393">Immunoglobulin domain</keyword>
<evidence type="ECO:0000256" key="4">
    <source>
        <dbReference type="ARBA" id="ARBA00022737"/>
    </source>
</evidence>
<keyword evidence="9" id="KW-0325">Glycoprotein</keyword>
<dbReference type="Pfam" id="PF13927">
    <property type="entry name" value="Ig_3"/>
    <property type="match status" value="1"/>
</dbReference>